<dbReference type="Gene3D" id="3.30.70.100">
    <property type="match status" value="1"/>
</dbReference>
<evidence type="ECO:0000313" key="6">
    <source>
        <dbReference type="EMBL" id="KOO37713.1"/>
    </source>
</evidence>
<comment type="similarity">
    <text evidence="3">Belongs to the acylphosphatase family.</text>
</comment>
<keyword evidence="1" id="KW-0067">ATP-binding</keyword>
<dbReference type="InterPro" id="IPR011761">
    <property type="entry name" value="ATP-grasp"/>
</dbReference>
<evidence type="ECO:0008006" key="7">
    <source>
        <dbReference type="Google" id="ProtNLM"/>
    </source>
</evidence>
<evidence type="ECO:0000259" key="5">
    <source>
        <dbReference type="PROSITE" id="PS51160"/>
    </source>
</evidence>
<evidence type="ECO:0000256" key="3">
    <source>
        <dbReference type="RuleBase" id="RU004168"/>
    </source>
</evidence>
<feature type="domain" description="ATP-grasp" evidence="4">
    <location>
        <begin position="89"/>
        <end position="341"/>
    </location>
</feature>
<dbReference type="GO" id="GO:0018169">
    <property type="term" value="F:ribosomal S6-glutamic acid ligase activity"/>
    <property type="evidence" value="ECO:0007669"/>
    <property type="project" value="TreeGrafter"/>
</dbReference>
<dbReference type="GO" id="GO:0005524">
    <property type="term" value="F:ATP binding"/>
    <property type="evidence" value="ECO:0007669"/>
    <property type="project" value="UniProtKB-UniRule"/>
</dbReference>
<accession>A0A0M0KH16</accession>
<dbReference type="AlphaFoldDB" id="A0A0M0KH16"/>
<sequence>MNQKKNNWLPHLEESIPEDAQGYTVSLYSVALEGWRRGMTLKFINENRRKSEIIFSLKWRDKEHRFSVSRGDLVPKEAIRICIDKPSTKKYLLDAGVPTPLGKAFEEDVADEEIVNYANSLGYPLVVKPSNGTGGGGVIANIKNEGEFREALAYVKYDLKYPELIVEKYFAGQDYRVYVIGDKVIGAIARIPPNVVGDGVNTIQQLLKVRQKERDKNPALFNRKIKIDKEMENMLQTQGYTLDSVPKKGERVFLKTKNNVSAGGDSIDATEDLTPEIKEIAINAAKAIPGLIQCGVDMMVDKERNKAVILEINSRPHITAHLFPMEGQARDIPKAIIDYYFPNTKSDYDKDQPLLNFDFKHVYETFQAGIAKEITIPNIPTGKMISRQFEINGDGLDLNFEKWVRKQSKDLKLSGFIERIGKEKSSVVVTGTEKAVQKIKDILLNVDSDNYVIIKIDEKEWNKPVKIGFEIKSDESRWSKINKNEKGALQDGYYPVHLKQPATKTTKVKKRNKKQVKDDNYYKKKYYAVINSTSWKVTKPLRKMANLMKRIFKGGK</sequence>
<dbReference type="SUPFAM" id="SSF56059">
    <property type="entry name" value="Glutathione synthetase ATP-binding domain-like"/>
    <property type="match status" value="1"/>
</dbReference>
<dbReference type="Gene3D" id="3.30.1490.20">
    <property type="entry name" value="ATP-grasp fold, A domain"/>
    <property type="match status" value="1"/>
</dbReference>
<organism evidence="6">
    <name type="scientific">Halalkalibacterium halodurans</name>
    <name type="common">Bacillus halodurans</name>
    <dbReference type="NCBI Taxonomy" id="86665"/>
    <lineage>
        <taxon>Bacteria</taxon>
        <taxon>Bacillati</taxon>
        <taxon>Bacillota</taxon>
        <taxon>Bacilli</taxon>
        <taxon>Bacillales</taxon>
        <taxon>Bacillaceae</taxon>
        <taxon>Halalkalibacterium (ex Joshi et al. 2022)</taxon>
    </lineage>
</organism>
<evidence type="ECO:0000256" key="1">
    <source>
        <dbReference type="PROSITE-ProRule" id="PRU00409"/>
    </source>
</evidence>
<evidence type="ECO:0000256" key="2">
    <source>
        <dbReference type="PROSITE-ProRule" id="PRU00520"/>
    </source>
</evidence>
<dbReference type="GO" id="GO:0005737">
    <property type="term" value="C:cytoplasm"/>
    <property type="evidence" value="ECO:0007669"/>
    <property type="project" value="TreeGrafter"/>
</dbReference>
<comment type="caution">
    <text evidence="2">Lacks conserved residue(s) required for the propagation of feature annotation.</text>
</comment>
<dbReference type="Pfam" id="PF00708">
    <property type="entry name" value="Acylphosphatase"/>
    <property type="match status" value="1"/>
</dbReference>
<dbReference type="InterPro" id="IPR013815">
    <property type="entry name" value="ATP_grasp_subdomain_1"/>
</dbReference>
<dbReference type="GO" id="GO:0046872">
    <property type="term" value="F:metal ion binding"/>
    <property type="evidence" value="ECO:0007669"/>
    <property type="project" value="InterPro"/>
</dbReference>
<dbReference type="GO" id="GO:0009432">
    <property type="term" value="P:SOS response"/>
    <property type="evidence" value="ECO:0007669"/>
    <property type="project" value="TreeGrafter"/>
</dbReference>
<protein>
    <recommendedName>
        <fullName evidence="7">Acylphosphatase</fullName>
    </recommendedName>
</protein>
<gene>
    <name evidence="6" type="ORF">AMD02_01780</name>
</gene>
<keyword evidence="1" id="KW-0547">Nucleotide-binding</keyword>
<name>A0A0M0KH16_ALKHA</name>
<dbReference type="PROSITE" id="PS51160">
    <property type="entry name" value="ACYLPHOSPHATASE_3"/>
    <property type="match status" value="1"/>
</dbReference>
<dbReference type="PANTHER" id="PTHR21621">
    <property type="entry name" value="RIBOSOMAL PROTEIN S6 MODIFICATION PROTEIN"/>
    <property type="match status" value="1"/>
</dbReference>
<dbReference type="PROSITE" id="PS50975">
    <property type="entry name" value="ATP_GRASP"/>
    <property type="match status" value="1"/>
</dbReference>
<evidence type="ECO:0000259" key="4">
    <source>
        <dbReference type="PROSITE" id="PS50975"/>
    </source>
</evidence>
<dbReference type="InterPro" id="IPR013651">
    <property type="entry name" value="ATP-grasp_RimK-type"/>
</dbReference>
<dbReference type="Pfam" id="PF08443">
    <property type="entry name" value="RimK"/>
    <property type="match status" value="2"/>
</dbReference>
<feature type="domain" description="Acylphosphatase-like" evidence="5">
    <location>
        <begin position="386"/>
        <end position="473"/>
    </location>
</feature>
<dbReference type="PANTHER" id="PTHR21621:SF0">
    <property type="entry name" value="BETA-CITRYLGLUTAMATE SYNTHASE B-RELATED"/>
    <property type="match status" value="1"/>
</dbReference>
<dbReference type="InterPro" id="IPR001792">
    <property type="entry name" value="Acylphosphatase-like_dom"/>
</dbReference>
<reference evidence="6" key="1">
    <citation type="submission" date="2015-08" db="EMBL/GenBank/DDBJ databases">
        <title>Complete DNA Sequence of Pseudomonas syringae pv. actinidiae, the Causal Agent of Kiwifruit Canker Disease.</title>
        <authorList>
            <person name="Rikkerink E.H.A."/>
            <person name="Fineran P.C."/>
        </authorList>
    </citation>
    <scope>NUCLEOTIDE SEQUENCE</scope>
    <source>
        <strain evidence="6">DSM 13666</strain>
    </source>
</reference>
<dbReference type="PATRIC" id="fig|136160.3.peg.559"/>
<dbReference type="InterPro" id="IPR005479">
    <property type="entry name" value="CPAse_ATP-bd"/>
</dbReference>
<dbReference type="GeneID" id="87599181"/>
<dbReference type="RefSeq" id="WP_053430252.1">
    <property type="nucleotide sequence ID" value="NZ_CP040441.1"/>
</dbReference>
<dbReference type="PROSITE" id="PS00866">
    <property type="entry name" value="CPSASE_1"/>
    <property type="match status" value="1"/>
</dbReference>
<dbReference type="EMBL" id="LILD01000001">
    <property type="protein sequence ID" value="KOO37713.1"/>
    <property type="molecule type" value="Genomic_DNA"/>
</dbReference>
<comment type="caution">
    <text evidence="6">The sequence shown here is derived from an EMBL/GenBank/DDBJ whole genome shotgun (WGS) entry which is preliminary data.</text>
</comment>
<proteinExistence type="inferred from homology"/>
<dbReference type="Gene3D" id="3.30.470.20">
    <property type="entry name" value="ATP-grasp fold, B domain"/>
    <property type="match status" value="2"/>
</dbReference>